<sequence>MATNERQTTNTICSHDRFIFNVQLSKTYSKHNFTSKSYCATSPTILSNAVMLSPFTSFFLFKKQASKQIKKIRLCEYDVPSLNGKKEGQRILVMIIQPAAIAGANFDKKFVISFPWRRYAFCVIEALLAQMWKMGYNAADEQVGRAGDNEFNHQFHLLSIEAINNIIDIDKLFLFFFFVVVE</sequence>
<keyword evidence="2" id="KW-1185">Reference proteome</keyword>
<organism evidence="1 2">
    <name type="scientific">Reticulomyxa filosa</name>
    <dbReference type="NCBI Taxonomy" id="46433"/>
    <lineage>
        <taxon>Eukaryota</taxon>
        <taxon>Sar</taxon>
        <taxon>Rhizaria</taxon>
        <taxon>Retaria</taxon>
        <taxon>Foraminifera</taxon>
        <taxon>Monothalamids</taxon>
        <taxon>Reticulomyxidae</taxon>
        <taxon>Reticulomyxa</taxon>
    </lineage>
</organism>
<proteinExistence type="predicted"/>
<reference evidence="1 2" key="1">
    <citation type="journal article" date="2013" name="Curr. Biol.">
        <title>The Genome of the Foraminiferan Reticulomyxa filosa.</title>
        <authorList>
            <person name="Glockner G."/>
            <person name="Hulsmann N."/>
            <person name="Schleicher M."/>
            <person name="Noegel A.A."/>
            <person name="Eichinger L."/>
            <person name="Gallinger C."/>
            <person name="Pawlowski J."/>
            <person name="Sierra R."/>
            <person name="Euteneuer U."/>
            <person name="Pillet L."/>
            <person name="Moustafa A."/>
            <person name="Platzer M."/>
            <person name="Groth M."/>
            <person name="Szafranski K."/>
            <person name="Schliwa M."/>
        </authorList>
    </citation>
    <scope>NUCLEOTIDE SEQUENCE [LARGE SCALE GENOMIC DNA]</scope>
</reference>
<evidence type="ECO:0000313" key="2">
    <source>
        <dbReference type="Proteomes" id="UP000023152"/>
    </source>
</evidence>
<evidence type="ECO:0000313" key="1">
    <source>
        <dbReference type="EMBL" id="ETN98077.1"/>
    </source>
</evidence>
<name>X6L814_RETFI</name>
<dbReference type="Proteomes" id="UP000023152">
    <property type="component" value="Unassembled WGS sequence"/>
</dbReference>
<gene>
    <name evidence="1" type="ORF">RFI_39445</name>
</gene>
<dbReference type="AlphaFoldDB" id="X6L814"/>
<dbReference type="EMBL" id="ASPP01047728">
    <property type="protein sequence ID" value="ETN98077.1"/>
    <property type="molecule type" value="Genomic_DNA"/>
</dbReference>
<protein>
    <submittedName>
        <fullName evidence="1">Uncharacterized protein</fullName>
    </submittedName>
</protein>
<comment type="caution">
    <text evidence="1">The sequence shown here is derived from an EMBL/GenBank/DDBJ whole genome shotgun (WGS) entry which is preliminary data.</text>
</comment>
<accession>X6L814</accession>